<name>A0A2S5SYZ3_9BURK</name>
<comment type="caution">
    <text evidence="5">The sequence shown here is derived from an EMBL/GenBank/DDBJ whole genome shotgun (WGS) entry which is preliminary data.</text>
</comment>
<dbReference type="InterPro" id="IPR036249">
    <property type="entry name" value="Thioredoxin-like_sf"/>
</dbReference>
<dbReference type="Gene3D" id="3.40.30.10">
    <property type="entry name" value="Glutaredoxin"/>
    <property type="match status" value="1"/>
</dbReference>
<evidence type="ECO:0000256" key="1">
    <source>
        <dbReference type="ARBA" id="ARBA00004196"/>
    </source>
</evidence>
<dbReference type="InterPro" id="IPR050553">
    <property type="entry name" value="Thioredoxin_ResA/DsbE_sf"/>
</dbReference>
<dbReference type="PANTHER" id="PTHR42852">
    <property type="entry name" value="THIOL:DISULFIDE INTERCHANGE PROTEIN DSBE"/>
    <property type="match status" value="1"/>
</dbReference>
<dbReference type="PROSITE" id="PS51318">
    <property type="entry name" value="TAT"/>
    <property type="match status" value="1"/>
</dbReference>
<evidence type="ECO:0000256" key="3">
    <source>
        <dbReference type="ARBA" id="ARBA00023284"/>
    </source>
</evidence>
<dbReference type="PANTHER" id="PTHR42852:SF13">
    <property type="entry name" value="PROTEIN DIPZ"/>
    <property type="match status" value="1"/>
</dbReference>
<dbReference type="InterPro" id="IPR019546">
    <property type="entry name" value="TAT_signal_bac_arc"/>
</dbReference>
<dbReference type="Proteomes" id="UP000238605">
    <property type="component" value="Unassembled WGS sequence"/>
</dbReference>
<dbReference type="GO" id="GO:0017004">
    <property type="term" value="P:cytochrome complex assembly"/>
    <property type="evidence" value="ECO:0007669"/>
    <property type="project" value="UniProtKB-KW"/>
</dbReference>
<dbReference type="EMBL" id="PSNX01000001">
    <property type="protein sequence ID" value="PPE67940.1"/>
    <property type="molecule type" value="Genomic_DNA"/>
</dbReference>
<dbReference type="PROSITE" id="PS51352">
    <property type="entry name" value="THIOREDOXIN_2"/>
    <property type="match status" value="1"/>
</dbReference>
<evidence type="ECO:0000313" key="6">
    <source>
        <dbReference type="Proteomes" id="UP000238605"/>
    </source>
</evidence>
<dbReference type="GO" id="GO:0015036">
    <property type="term" value="F:disulfide oxidoreductase activity"/>
    <property type="evidence" value="ECO:0007669"/>
    <property type="project" value="UniProtKB-ARBA"/>
</dbReference>
<accession>A0A2S5SYZ3</accession>
<keyword evidence="6" id="KW-1185">Reference proteome</keyword>
<evidence type="ECO:0000313" key="5">
    <source>
        <dbReference type="EMBL" id="PPE67940.1"/>
    </source>
</evidence>
<dbReference type="AlphaFoldDB" id="A0A2S5SYZ3"/>
<dbReference type="Pfam" id="PF08534">
    <property type="entry name" value="Redoxin"/>
    <property type="match status" value="1"/>
</dbReference>
<organism evidence="5 6">
    <name type="scientific">Caldimonas caldifontis</name>
    <dbReference type="NCBI Taxonomy" id="1452508"/>
    <lineage>
        <taxon>Bacteria</taxon>
        <taxon>Pseudomonadati</taxon>
        <taxon>Pseudomonadota</taxon>
        <taxon>Betaproteobacteria</taxon>
        <taxon>Burkholderiales</taxon>
        <taxon>Sphaerotilaceae</taxon>
        <taxon>Caldimonas</taxon>
    </lineage>
</organism>
<reference evidence="5 6" key="1">
    <citation type="submission" date="2018-02" db="EMBL/GenBank/DDBJ databases">
        <title>Reclassifiation of [Polyangium] brachysporum DSM 7029 as Guopingzhaonella breviflexa gen. nov., sp. nov., a member of the family Comamonadaceae.</title>
        <authorList>
            <person name="Tang B."/>
        </authorList>
    </citation>
    <scope>NUCLEOTIDE SEQUENCE [LARGE SCALE GENOMIC DNA]</scope>
    <source>
        <strain evidence="5 6">BCRC 80649</strain>
    </source>
</reference>
<dbReference type="PROSITE" id="PS00194">
    <property type="entry name" value="THIOREDOXIN_1"/>
    <property type="match status" value="1"/>
</dbReference>
<proteinExistence type="predicted"/>
<gene>
    <name evidence="5" type="ORF">C1704_00190</name>
</gene>
<comment type="subcellular location">
    <subcellularLocation>
        <location evidence="1">Cell envelope</location>
    </subcellularLocation>
</comment>
<dbReference type="InterPro" id="IPR013740">
    <property type="entry name" value="Redoxin"/>
</dbReference>
<dbReference type="CDD" id="cd02966">
    <property type="entry name" value="TlpA_like_family"/>
    <property type="match status" value="1"/>
</dbReference>
<dbReference type="InterPro" id="IPR006311">
    <property type="entry name" value="TAT_signal"/>
</dbReference>
<dbReference type="InterPro" id="IPR013766">
    <property type="entry name" value="Thioredoxin_domain"/>
</dbReference>
<dbReference type="SUPFAM" id="SSF52833">
    <property type="entry name" value="Thioredoxin-like"/>
    <property type="match status" value="1"/>
</dbReference>
<dbReference type="RefSeq" id="WP_104299812.1">
    <property type="nucleotide sequence ID" value="NZ_PSNX01000001.1"/>
</dbReference>
<dbReference type="NCBIfam" id="TIGR01409">
    <property type="entry name" value="TAT_signal_seq"/>
    <property type="match status" value="1"/>
</dbReference>
<feature type="domain" description="Thioredoxin" evidence="4">
    <location>
        <begin position="35"/>
        <end position="175"/>
    </location>
</feature>
<dbReference type="InterPro" id="IPR017937">
    <property type="entry name" value="Thioredoxin_CS"/>
</dbReference>
<keyword evidence="2" id="KW-0201">Cytochrome c-type biogenesis</keyword>
<protein>
    <submittedName>
        <fullName evidence="5">Redoxin</fullName>
    </submittedName>
</protein>
<evidence type="ECO:0000259" key="4">
    <source>
        <dbReference type="PROSITE" id="PS51352"/>
    </source>
</evidence>
<evidence type="ECO:0000256" key="2">
    <source>
        <dbReference type="ARBA" id="ARBA00022748"/>
    </source>
</evidence>
<dbReference type="OrthoDB" id="9811352at2"/>
<sequence>MNRRQFITAAAVGSAAALAGAALAWWRLRPAPPASDAVAQLLNQTFETPEGSALALRQFAGRPLLVNFWATWCPPCVKEMPELDRFFRTHRNQGWQVLGVAIDRPDAVRDFLVRVPVSFPIAIAGFAGTELGKTLGNTTGALPFTVALNAAGEITHRKLGETSYDELLEWVTPRA</sequence>
<dbReference type="GO" id="GO:0030313">
    <property type="term" value="C:cell envelope"/>
    <property type="evidence" value="ECO:0007669"/>
    <property type="project" value="UniProtKB-SubCell"/>
</dbReference>
<keyword evidence="3" id="KW-0676">Redox-active center</keyword>